<sequence length="362" mass="41439">MSHPPPGVCCLPTVPEWTLVKIMVVVLMASASSQTSAGHARSGGRPETLARFLLQQQQQQQPAHERHEKTDEPARQLFDYGECHSNISNWHDSLKARHKQQQQQQRLQGKTKLGLVDPQHPGPVPSPGVVESRELPCSVCEDSHHPQNAVSGLDQQASTTPCLTPDSGLGSSHHLSDTLLRRDASNRPIFSTHQEKDYNTEYNISGYSPEVNCHYETKQELDEDRCFLHTKSVHLPRQHSMQYQQQHGQPGDDHSYWVRQLSDPLYERMQERQQYGEDNSPSSYSLETRYGSSQHYHHHQQQQHQQYEDGHNQLTAFSEPHQYNSQHQSHHHCSIQHPHQQQLQQHGDDPNLRAPSAYVSCF</sequence>
<reference evidence="3 4" key="1">
    <citation type="journal article" date="2021" name="Elife">
        <title>Chloroplast acquisition without the gene transfer in kleptoplastic sea slugs, Plakobranchus ocellatus.</title>
        <authorList>
            <person name="Maeda T."/>
            <person name="Takahashi S."/>
            <person name="Yoshida T."/>
            <person name="Shimamura S."/>
            <person name="Takaki Y."/>
            <person name="Nagai Y."/>
            <person name="Toyoda A."/>
            <person name="Suzuki Y."/>
            <person name="Arimoto A."/>
            <person name="Ishii H."/>
            <person name="Satoh N."/>
            <person name="Nishiyama T."/>
            <person name="Hasebe M."/>
            <person name="Maruyama T."/>
            <person name="Minagawa J."/>
            <person name="Obokata J."/>
            <person name="Shigenobu S."/>
        </authorList>
    </citation>
    <scope>NUCLEOTIDE SEQUENCE [LARGE SCALE GENOMIC DNA]</scope>
</reference>
<evidence type="ECO:0000313" key="3">
    <source>
        <dbReference type="EMBL" id="GFR97133.1"/>
    </source>
</evidence>
<proteinExistence type="predicted"/>
<feature type="region of interest" description="Disordered" evidence="1">
    <location>
        <begin position="321"/>
        <end position="362"/>
    </location>
</feature>
<dbReference type="Proteomes" id="UP000762676">
    <property type="component" value="Unassembled WGS sequence"/>
</dbReference>
<dbReference type="AlphaFoldDB" id="A0AAV4HFU6"/>
<feature type="signal peptide" evidence="2">
    <location>
        <begin position="1"/>
        <end position="37"/>
    </location>
</feature>
<comment type="caution">
    <text evidence="3">The sequence shown here is derived from an EMBL/GenBank/DDBJ whole genome shotgun (WGS) entry which is preliminary data.</text>
</comment>
<name>A0AAV4HFU6_9GAST</name>
<evidence type="ECO:0000313" key="4">
    <source>
        <dbReference type="Proteomes" id="UP000762676"/>
    </source>
</evidence>
<protein>
    <submittedName>
        <fullName evidence="3">Uncharacterized protein</fullName>
    </submittedName>
</protein>
<dbReference type="EMBL" id="BMAT01005615">
    <property type="protein sequence ID" value="GFR97133.1"/>
    <property type="molecule type" value="Genomic_DNA"/>
</dbReference>
<keyword evidence="2" id="KW-0732">Signal</keyword>
<organism evidence="3 4">
    <name type="scientific">Elysia marginata</name>
    <dbReference type="NCBI Taxonomy" id="1093978"/>
    <lineage>
        <taxon>Eukaryota</taxon>
        <taxon>Metazoa</taxon>
        <taxon>Spiralia</taxon>
        <taxon>Lophotrochozoa</taxon>
        <taxon>Mollusca</taxon>
        <taxon>Gastropoda</taxon>
        <taxon>Heterobranchia</taxon>
        <taxon>Euthyneura</taxon>
        <taxon>Panpulmonata</taxon>
        <taxon>Sacoglossa</taxon>
        <taxon>Placobranchoidea</taxon>
        <taxon>Plakobranchidae</taxon>
        <taxon>Elysia</taxon>
    </lineage>
</organism>
<feature type="region of interest" description="Disordered" evidence="1">
    <location>
        <begin position="271"/>
        <end position="308"/>
    </location>
</feature>
<evidence type="ECO:0000256" key="2">
    <source>
        <dbReference type="SAM" id="SignalP"/>
    </source>
</evidence>
<evidence type="ECO:0000256" key="1">
    <source>
        <dbReference type="SAM" id="MobiDB-lite"/>
    </source>
</evidence>
<feature type="region of interest" description="Disordered" evidence="1">
    <location>
        <begin position="94"/>
        <end position="131"/>
    </location>
</feature>
<keyword evidence="4" id="KW-1185">Reference proteome</keyword>
<feature type="chain" id="PRO_5043472719" evidence="2">
    <location>
        <begin position="38"/>
        <end position="362"/>
    </location>
</feature>
<feature type="compositionally biased region" description="Low complexity" evidence="1">
    <location>
        <begin position="335"/>
        <end position="345"/>
    </location>
</feature>
<feature type="compositionally biased region" description="Polar residues" evidence="1">
    <location>
        <begin position="276"/>
        <end position="293"/>
    </location>
</feature>
<gene>
    <name evidence="3" type="ORF">ElyMa_002738400</name>
</gene>
<accession>A0AAV4HFU6</accession>